<evidence type="ECO:0000256" key="1">
    <source>
        <dbReference type="SAM" id="MobiDB-lite"/>
    </source>
</evidence>
<dbReference type="RefSeq" id="WP_088901314.1">
    <property type="nucleotide sequence ID" value="NZ_JAXGGM010000012.1"/>
</dbReference>
<feature type="region of interest" description="Disordered" evidence="1">
    <location>
        <begin position="1"/>
        <end position="27"/>
    </location>
</feature>
<reference evidence="2" key="1">
    <citation type="submission" date="2016-09" db="EMBL/GenBank/DDBJ databases">
        <title>A plasmid goes viral.</title>
        <authorList>
            <person name="Erdmann S."/>
            <person name="Tschitschko B."/>
            <person name="Cavicchioli R."/>
        </authorList>
    </citation>
    <scope>NUCLEOTIDE SEQUENCE</scope>
    <source>
        <strain evidence="2">HLS1</strain>
        <plasmid evidence="2">pR1SE2</plasmid>
    </source>
</reference>
<name>A0A220SX35_9EURY</name>
<geneLocation type="plasmid" evidence="2">
    <name>pR1SE2</name>
</geneLocation>
<dbReference type="EMBL" id="KX906370">
    <property type="protein sequence ID" value="ASK38181.1"/>
    <property type="molecule type" value="Genomic_DNA"/>
</dbReference>
<keyword evidence="2" id="KW-0614">Plasmid</keyword>
<dbReference type="OrthoDB" id="324694at2157"/>
<evidence type="ECO:0000313" key="2">
    <source>
        <dbReference type="EMBL" id="ASK38181.1"/>
    </source>
</evidence>
<dbReference type="AlphaFoldDB" id="A0A220SX35"/>
<sequence>MSTSTPSRPLPRVRVEQPGAERGADDVRAHLDEPGCALCGVPDAPRVLVEIPWTGTHGLRRVCRGHSEHPDHPGYASKANPTEYRFCEACGTAAALTPDGVCRSCFDGTEAAQ</sequence>
<organism evidence="2">
    <name type="scientific">Halorubrum lacusprofundi</name>
    <dbReference type="NCBI Taxonomy" id="2247"/>
    <lineage>
        <taxon>Archaea</taxon>
        <taxon>Methanobacteriati</taxon>
        <taxon>Methanobacteriota</taxon>
        <taxon>Stenosarchaea group</taxon>
        <taxon>Halobacteria</taxon>
        <taxon>Halobacteriales</taxon>
        <taxon>Haloferacaceae</taxon>
        <taxon>Halorubrum</taxon>
    </lineage>
</organism>
<proteinExistence type="predicted"/>
<accession>A0A220SX35</accession>
<protein>
    <submittedName>
        <fullName evidence="2">Uncharacterized protein</fullName>
    </submittedName>
</protein>